<dbReference type="EMBL" id="JAAALK010000836">
    <property type="protein sequence ID" value="KAG8044230.1"/>
    <property type="molecule type" value="Genomic_DNA"/>
</dbReference>
<keyword evidence="2 4" id="KW-0221">Differentiation</keyword>
<dbReference type="Pfam" id="PF07899">
    <property type="entry name" value="Frigida"/>
    <property type="match status" value="1"/>
</dbReference>
<sequence>MAPPPASASASAPFSAMILAVLGVTVYSDALNDFLHKWDSLLSRADSISARHVLAGPPPLRHHPFGGPIVASSHAPGRAAACPDPAELVFRAIHRYYIRYIRAKSTHAEAACDLLLESYVSAGCPLRSGQEVGNDELRAEAREEVLSWRTLLVRRAGRVAHAAAKDARGLLLLMAAFGVPVEFPAQEIYELLHSSGCLALAKDAFPDAVLANCITGVESVGCRKDQDNEDQYKFKGSRKNDEQKLDHLISIPEYVDDHKQCFPGIFFFQYLW</sequence>
<evidence type="ECO:0000256" key="3">
    <source>
        <dbReference type="ARBA" id="ARBA00023089"/>
    </source>
</evidence>
<dbReference type="PANTHER" id="PTHR31791:SF49">
    <property type="entry name" value="INACTIVE PROTEIN FRIGIDA"/>
    <property type="match status" value="1"/>
</dbReference>
<evidence type="ECO:0000256" key="2">
    <source>
        <dbReference type="ARBA" id="ARBA00022782"/>
    </source>
</evidence>
<evidence type="ECO:0000256" key="1">
    <source>
        <dbReference type="ARBA" id="ARBA00008956"/>
    </source>
</evidence>
<evidence type="ECO:0000256" key="4">
    <source>
        <dbReference type="RuleBase" id="RU364012"/>
    </source>
</evidence>
<reference evidence="5" key="2">
    <citation type="submission" date="2021-02" db="EMBL/GenBank/DDBJ databases">
        <authorList>
            <person name="Kimball J.A."/>
            <person name="Haas M.W."/>
            <person name="Macchietto M."/>
            <person name="Kono T."/>
            <person name="Duquette J."/>
            <person name="Shao M."/>
        </authorList>
    </citation>
    <scope>NUCLEOTIDE SEQUENCE</scope>
    <source>
        <tissue evidence="5">Fresh leaf tissue</tissue>
    </source>
</reference>
<reference evidence="5" key="1">
    <citation type="journal article" date="2021" name="bioRxiv">
        <title>Whole Genome Assembly and Annotation of Northern Wild Rice, Zizania palustris L., Supports a Whole Genome Duplication in the Zizania Genus.</title>
        <authorList>
            <person name="Haas M."/>
            <person name="Kono T."/>
            <person name="Macchietto M."/>
            <person name="Millas R."/>
            <person name="McGilp L."/>
            <person name="Shao M."/>
            <person name="Duquette J."/>
            <person name="Hirsch C.N."/>
            <person name="Kimball J."/>
        </authorList>
    </citation>
    <scope>NUCLEOTIDE SEQUENCE</scope>
    <source>
        <tissue evidence="5">Fresh leaf tissue</tissue>
    </source>
</reference>
<evidence type="ECO:0000313" key="5">
    <source>
        <dbReference type="EMBL" id="KAG8044230.1"/>
    </source>
</evidence>
<dbReference type="Proteomes" id="UP000729402">
    <property type="component" value="Unassembled WGS sequence"/>
</dbReference>
<keyword evidence="3 4" id="KW-0287">Flowering</keyword>
<dbReference type="GO" id="GO:0030154">
    <property type="term" value="P:cell differentiation"/>
    <property type="evidence" value="ECO:0007669"/>
    <property type="project" value="UniProtKB-KW"/>
</dbReference>
<accession>A0A8J5RF48</accession>
<keyword evidence="4" id="KW-0217">Developmental protein</keyword>
<protein>
    <recommendedName>
        <fullName evidence="4">FRIGIDA-like protein</fullName>
    </recommendedName>
</protein>
<dbReference type="GO" id="GO:0009908">
    <property type="term" value="P:flower development"/>
    <property type="evidence" value="ECO:0007669"/>
    <property type="project" value="UniProtKB-KW"/>
</dbReference>
<name>A0A8J5RF48_ZIZPA</name>
<comment type="similarity">
    <text evidence="1 4">Belongs to the Frigida family.</text>
</comment>
<dbReference type="AlphaFoldDB" id="A0A8J5RF48"/>
<organism evidence="5 6">
    <name type="scientific">Zizania palustris</name>
    <name type="common">Northern wild rice</name>
    <dbReference type="NCBI Taxonomy" id="103762"/>
    <lineage>
        <taxon>Eukaryota</taxon>
        <taxon>Viridiplantae</taxon>
        <taxon>Streptophyta</taxon>
        <taxon>Embryophyta</taxon>
        <taxon>Tracheophyta</taxon>
        <taxon>Spermatophyta</taxon>
        <taxon>Magnoliopsida</taxon>
        <taxon>Liliopsida</taxon>
        <taxon>Poales</taxon>
        <taxon>Poaceae</taxon>
        <taxon>BOP clade</taxon>
        <taxon>Oryzoideae</taxon>
        <taxon>Oryzeae</taxon>
        <taxon>Zizaniinae</taxon>
        <taxon>Zizania</taxon>
    </lineage>
</organism>
<proteinExistence type="inferred from homology"/>
<gene>
    <name evidence="5" type="ORF">GUJ93_ZPchr0226g7141</name>
</gene>
<evidence type="ECO:0000313" key="6">
    <source>
        <dbReference type="Proteomes" id="UP000729402"/>
    </source>
</evidence>
<dbReference type="PANTHER" id="PTHR31791">
    <property type="entry name" value="FRIGIDA-LIKE PROTEIN 3-RELATED"/>
    <property type="match status" value="1"/>
</dbReference>
<dbReference type="InterPro" id="IPR012474">
    <property type="entry name" value="Frigida"/>
</dbReference>
<dbReference type="OrthoDB" id="776053at2759"/>
<comment type="caution">
    <text evidence="5">The sequence shown here is derived from an EMBL/GenBank/DDBJ whole genome shotgun (WGS) entry which is preliminary data.</text>
</comment>
<keyword evidence="6" id="KW-1185">Reference proteome</keyword>